<keyword evidence="4" id="KW-1185">Reference proteome</keyword>
<evidence type="ECO:0000313" key="4">
    <source>
        <dbReference type="Proteomes" id="UP000244037"/>
    </source>
</evidence>
<dbReference type="AlphaFoldDB" id="A0A8E3AQP0"/>
<protein>
    <submittedName>
        <fullName evidence="3">Uncharacterized protein</fullName>
    </submittedName>
</protein>
<dbReference type="EMBL" id="QAYC01000012">
    <property type="protein sequence ID" value="PTW46080.1"/>
    <property type="molecule type" value="Genomic_DNA"/>
</dbReference>
<evidence type="ECO:0000256" key="1">
    <source>
        <dbReference type="SAM" id="MobiDB-lite"/>
    </source>
</evidence>
<proteinExistence type="predicted"/>
<evidence type="ECO:0000256" key="2">
    <source>
        <dbReference type="SAM" id="SignalP"/>
    </source>
</evidence>
<dbReference type="RefSeq" id="WP_108027974.1">
    <property type="nucleotide sequence ID" value="NZ_QAYC01000012.1"/>
</dbReference>
<feature type="region of interest" description="Disordered" evidence="1">
    <location>
        <begin position="26"/>
        <end position="139"/>
    </location>
</feature>
<feature type="chain" id="PRO_5034346294" evidence="2">
    <location>
        <begin position="26"/>
        <end position="139"/>
    </location>
</feature>
<name>A0A8E3AQP0_9RHOB</name>
<reference evidence="3 4" key="1">
    <citation type="submission" date="2018-04" db="EMBL/GenBank/DDBJ databases">
        <title>Genomic Encyclopedia of Archaeal and Bacterial Type Strains, Phase II (KMG-II): from individual species to whole genera.</title>
        <authorList>
            <person name="Goeker M."/>
        </authorList>
    </citation>
    <scope>NUCLEOTIDE SEQUENCE [LARGE SCALE GENOMIC DNA]</scope>
    <source>
        <strain evidence="3 4">DSM 19783</strain>
    </source>
</reference>
<feature type="signal peptide" evidence="2">
    <location>
        <begin position="1"/>
        <end position="25"/>
    </location>
</feature>
<accession>A0A8E3AQP0</accession>
<dbReference type="Proteomes" id="UP000244037">
    <property type="component" value="Unassembled WGS sequence"/>
</dbReference>
<keyword evidence="2" id="KW-0732">Signal</keyword>
<comment type="caution">
    <text evidence="3">The sequence shown here is derived from an EMBL/GenBank/DDBJ whole genome shotgun (WGS) entry which is preliminary data.</text>
</comment>
<evidence type="ECO:0000313" key="3">
    <source>
        <dbReference type="EMBL" id="PTW46080.1"/>
    </source>
</evidence>
<dbReference type="OrthoDB" id="8455168at2"/>
<gene>
    <name evidence="3" type="ORF">C8N38_11237</name>
</gene>
<organism evidence="3 4">
    <name type="scientific">Rhodovulum kholense</name>
    <dbReference type="NCBI Taxonomy" id="453584"/>
    <lineage>
        <taxon>Bacteria</taxon>
        <taxon>Pseudomonadati</taxon>
        <taxon>Pseudomonadota</taxon>
        <taxon>Alphaproteobacteria</taxon>
        <taxon>Rhodobacterales</taxon>
        <taxon>Paracoccaceae</taxon>
        <taxon>Rhodovulum</taxon>
    </lineage>
</organism>
<sequence length="139" mass="14728">MTPTLKSAPLLAAILALGMTGTALAQADGGTQIRPRPSAPMAQQDGSGQAYWGTGRSDRHHGRWADDEDDDDDDRGWFGFGRDDDDRGRRDRSHATRRSGDCDSRGGRSRAQAQPAPGSVAPPANGLFNNGAAPRAQSN</sequence>